<protein>
    <submittedName>
        <fullName evidence="1">Uncharacterized protein</fullName>
    </submittedName>
</protein>
<gene>
    <name evidence="1" type="ORF">CCHR01_00179</name>
</gene>
<reference evidence="1" key="1">
    <citation type="submission" date="2023-01" db="EMBL/GenBank/DDBJ databases">
        <title>Colletotrichum chrysophilum M932 genome sequence.</title>
        <authorList>
            <person name="Baroncelli R."/>
        </authorList>
    </citation>
    <scope>NUCLEOTIDE SEQUENCE</scope>
    <source>
        <strain evidence="1">M932</strain>
    </source>
</reference>
<accession>A0AAD9B1A1</accession>
<sequence length="100" mass="11443">MPASETEVKRNSSVWLKLPHRKDDRKLECNIRCKEDADGGAELRTRQTKVFGQAGYSRISDIASIEVRYEVKGREKRCKSQVQLSEDLLFELTVGNESRA</sequence>
<proteinExistence type="predicted"/>
<comment type="caution">
    <text evidence="1">The sequence shown here is derived from an EMBL/GenBank/DDBJ whole genome shotgun (WGS) entry which is preliminary data.</text>
</comment>
<organism evidence="1 2">
    <name type="scientific">Colletotrichum chrysophilum</name>
    <dbReference type="NCBI Taxonomy" id="1836956"/>
    <lineage>
        <taxon>Eukaryota</taxon>
        <taxon>Fungi</taxon>
        <taxon>Dikarya</taxon>
        <taxon>Ascomycota</taxon>
        <taxon>Pezizomycotina</taxon>
        <taxon>Sordariomycetes</taxon>
        <taxon>Hypocreomycetidae</taxon>
        <taxon>Glomerellales</taxon>
        <taxon>Glomerellaceae</taxon>
        <taxon>Colletotrichum</taxon>
        <taxon>Colletotrichum gloeosporioides species complex</taxon>
    </lineage>
</organism>
<evidence type="ECO:0000313" key="2">
    <source>
        <dbReference type="Proteomes" id="UP001243330"/>
    </source>
</evidence>
<dbReference type="EMBL" id="JAQOWY010000002">
    <property type="protein sequence ID" value="KAK1857105.1"/>
    <property type="molecule type" value="Genomic_DNA"/>
</dbReference>
<keyword evidence="2" id="KW-1185">Reference proteome</keyword>
<evidence type="ECO:0000313" key="1">
    <source>
        <dbReference type="EMBL" id="KAK1857105.1"/>
    </source>
</evidence>
<name>A0AAD9B1A1_9PEZI</name>
<dbReference type="AlphaFoldDB" id="A0AAD9B1A1"/>
<dbReference type="Proteomes" id="UP001243330">
    <property type="component" value="Unassembled WGS sequence"/>
</dbReference>